<accession>A0AAE0Z198</accession>
<dbReference type="Proteomes" id="UP001283361">
    <property type="component" value="Unassembled WGS sequence"/>
</dbReference>
<sequence length="86" mass="9158">MIPARLTTSDQQGKLPGSCINHTDDDLSWSRNGSASALICVPSKSCLESWTSLNTGQISGPCRVSLSLPQSLSPGEGVELEHVNYK</sequence>
<name>A0AAE0Z198_9GAST</name>
<proteinExistence type="predicted"/>
<keyword evidence="2" id="KW-1185">Reference proteome</keyword>
<comment type="caution">
    <text evidence="1">The sequence shown here is derived from an EMBL/GenBank/DDBJ whole genome shotgun (WGS) entry which is preliminary data.</text>
</comment>
<dbReference type="EMBL" id="JAWDGP010004927">
    <property type="protein sequence ID" value="KAK3760968.1"/>
    <property type="molecule type" value="Genomic_DNA"/>
</dbReference>
<organism evidence="1 2">
    <name type="scientific">Elysia crispata</name>
    <name type="common">lettuce slug</name>
    <dbReference type="NCBI Taxonomy" id="231223"/>
    <lineage>
        <taxon>Eukaryota</taxon>
        <taxon>Metazoa</taxon>
        <taxon>Spiralia</taxon>
        <taxon>Lophotrochozoa</taxon>
        <taxon>Mollusca</taxon>
        <taxon>Gastropoda</taxon>
        <taxon>Heterobranchia</taxon>
        <taxon>Euthyneura</taxon>
        <taxon>Panpulmonata</taxon>
        <taxon>Sacoglossa</taxon>
        <taxon>Placobranchoidea</taxon>
        <taxon>Plakobranchidae</taxon>
        <taxon>Elysia</taxon>
    </lineage>
</organism>
<dbReference type="AlphaFoldDB" id="A0AAE0Z198"/>
<evidence type="ECO:0000313" key="2">
    <source>
        <dbReference type="Proteomes" id="UP001283361"/>
    </source>
</evidence>
<protein>
    <submittedName>
        <fullName evidence="1">Uncharacterized protein</fullName>
    </submittedName>
</protein>
<gene>
    <name evidence="1" type="ORF">RRG08_022375</name>
</gene>
<evidence type="ECO:0000313" key="1">
    <source>
        <dbReference type="EMBL" id="KAK3760968.1"/>
    </source>
</evidence>
<reference evidence="1" key="1">
    <citation type="journal article" date="2023" name="G3 (Bethesda)">
        <title>A reference genome for the long-term kleptoplast-retaining sea slug Elysia crispata morphotype clarki.</title>
        <authorList>
            <person name="Eastman K.E."/>
            <person name="Pendleton A.L."/>
            <person name="Shaikh M.A."/>
            <person name="Suttiyut T."/>
            <person name="Ogas R."/>
            <person name="Tomko P."/>
            <person name="Gavelis G."/>
            <person name="Widhalm J.R."/>
            <person name="Wisecaver J.H."/>
        </authorList>
    </citation>
    <scope>NUCLEOTIDE SEQUENCE</scope>
    <source>
        <strain evidence="1">ECLA1</strain>
    </source>
</reference>